<dbReference type="NCBIfam" id="TIGR00229">
    <property type="entry name" value="sensory_box"/>
    <property type="match status" value="1"/>
</dbReference>
<dbReference type="InterPro" id="IPR051932">
    <property type="entry name" value="Bact_StressResp_Reg"/>
</dbReference>
<reference evidence="4 5" key="1">
    <citation type="submission" date="2007-06" db="EMBL/GenBank/DDBJ databases">
        <authorList>
            <person name="Shimkets L."/>
            <person name="Ferriera S."/>
            <person name="Johnson J."/>
            <person name="Kravitz S."/>
            <person name="Beeson K."/>
            <person name="Sutton G."/>
            <person name="Rogers Y.-H."/>
            <person name="Friedman R."/>
            <person name="Frazier M."/>
            <person name="Venter J.C."/>
        </authorList>
    </citation>
    <scope>NUCLEOTIDE SEQUENCE [LARGE SCALE GENOMIC DNA]</scope>
    <source>
        <strain evidence="4 5">SIR-1</strain>
    </source>
</reference>
<feature type="coiled-coil region" evidence="2">
    <location>
        <begin position="233"/>
        <end position="261"/>
    </location>
</feature>
<dbReference type="SUPFAM" id="SSF55785">
    <property type="entry name" value="PYP-like sensor domain (PAS domain)"/>
    <property type="match status" value="2"/>
</dbReference>
<name>A6FZW2_9BACT</name>
<evidence type="ECO:0000313" key="5">
    <source>
        <dbReference type="Proteomes" id="UP000005801"/>
    </source>
</evidence>
<dbReference type="InterPro" id="IPR002645">
    <property type="entry name" value="STAS_dom"/>
</dbReference>
<dbReference type="SUPFAM" id="SSF52091">
    <property type="entry name" value="SpoIIaa-like"/>
    <property type="match status" value="1"/>
</dbReference>
<dbReference type="Proteomes" id="UP000005801">
    <property type="component" value="Unassembled WGS sequence"/>
</dbReference>
<dbReference type="InterPro" id="IPR000014">
    <property type="entry name" value="PAS"/>
</dbReference>
<dbReference type="AlphaFoldDB" id="A6FZW2"/>
<evidence type="ECO:0000259" key="3">
    <source>
        <dbReference type="PROSITE" id="PS50801"/>
    </source>
</evidence>
<dbReference type="InterPro" id="IPR035965">
    <property type="entry name" value="PAS-like_dom_sf"/>
</dbReference>
<dbReference type="Gene3D" id="3.30.450.20">
    <property type="entry name" value="PAS domain"/>
    <property type="match status" value="2"/>
</dbReference>
<keyword evidence="2" id="KW-0175">Coiled coil</keyword>
<dbReference type="PANTHER" id="PTHR33745">
    <property type="entry name" value="RSBT ANTAGONIST PROTEIN RSBS-RELATED"/>
    <property type="match status" value="1"/>
</dbReference>
<proteinExistence type="predicted"/>
<keyword evidence="1" id="KW-0597">Phosphoprotein</keyword>
<comment type="caution">
    <text evidence="4">The sequence shown here is derived from an EMBL/GenBank/DDBJ whole genome shotgun (WGS) entry which is preliminary data.</text>
</comment>
<evidence type="ECO:0000313" key="4">
    <source>
        <dbReference type="EMBL" id="EDM80918.1"/>
    </source>
</evidence>
<keyword evidence="5" id="KW-1185">Reference proteome</keyword>
<sequence length="401" mass="44014">MREMLWKRSSMGTTILRLVDDQLMVADANPRMQAITGLCLDRARATPPHLFFPEFVLKGDRMAAFEVLARGASDLPALDYEAQRRVDGELRAAYQVIAYGGDPGTVAIQLNDITSRKREELRLRQRGAIQQELLNLLPHAVYWCDENGILAGGNEALSRLMGVTGASSLVGRSLADLDPRLAAKAERSDTAAESEREVELALPDGGRRTFLASQVELEASAGWVGLLHDITRRKRMERELLERKESLEQAVRARTSELEEQLALVRSQRETILELSAPIIRVWDGIVVLPLVGMVDDRRGEVITSQLLAAIGAQGARCVIIDVTAIHAADTGFAHHLLKLAGAARLLGARCVLSGLRPDIAQTLVSLGIELIGLITLRNLESALHDCIAHLERAHGRRANH</sequence>
<gene>
    <name evidence="4" type="ORF">PPSIR1_28448</name>
</gene>
<organism evidence="4 5">
    <name type="scientific">Plesiocystis pacifica SIR-1</name>
    <dbReference type="NCBI Taxonomy" id="391625"/>
    <lineage>
        <taxon>Bacteria</taxon>
        <taxon>Pseudomonadati</taxon>
        <taxon>Myxococcota</taxon>
        <taxon>Polyangia</taxon>
        <taxon>Nannocystales</taxon>
        <taxon>Nannocystaceae</taxon>
        <taxon>Plesiocystis</taxon>
    </lineage>
</organism>
<dbReference type="Gene3D" id="3.30.750.24">
    <property type="entry name" value="STAS domain"/>
    <property type="match status" value="1"/>
</dbReference>
<accession>A6FZW2</accession>
<dbReference type="RefSeq" id="WP_006970011.1">
    <property type="nucleotide sequence ID" value="NZ_ABCS01000007.1"/>
</dbReference>
<dbReference type="eggNOG" id="COG1366">
    <property type="taxonomic scope" value="Bacteria"/>
</dbReference>
<dbReference type="CDD" id="cd07041">
    <property type="entry name" value="STAS_RsbR_RsbS_like"/>
    <property type="match status" value="1"/>
</dbReference>
<dbReference type="STRING" id="391625.PPSIR1_28448"/>
<dbReference type="EMBL" id="ABCS01000007">
    <property type="protein sequence ID" value="EDM80918.1"/>
    <property type="molecule type" value="Genomic_DNA"/>
</dbReference>
<dbReference type="eggNOG" id="COG2205">
    <property type="taxonomic scope" value="Bacteria"/>
</dbReference>
<evidence type="ECO:0000256" key="2">
    <source>
        <dbReference type="SAM" id="Coils"/>
    </source>
</evidence>
<dbReference type="InterPro" id="IPR036513">
    <property type="entry name" value="STAS_dom_sf"/>
</dbReference>
<dbReference type="PROSITE" id="PS50801">
    <property type="entry name" value="STAS"/>
    <property type="match status" value="1"/>
</dbReference>
<dbReference type="Pfam" id="PF01740">
    <property type="entry name" value="STAS"/>
    <property type="match status" value="1"/>
</dbReference>
<feature type="domain" description="STAS" evidence="3">
    <location>
        <begin position="276"/>
        <end position="391"/>
    </location>
</feature>
<dbReference type="PANTHER" id="PTHR33745:SF3">
    <property type="entry name" value="RSBT CO-ANTAGONIST PROTEIN RSBRC"/>
    <property type="match status" value="1"/>
</dbReference>
<protein>
    <submittedName>
        <fullName evidence="4">Sigma-B regulator RsbR</fullName>
    </submittedName>
</protein>
<evidence type="ECO:0000256" key="1">
    <source>
        <dbReference type="ARBA" id="ARBA00022553"/>
    </source>
</evidence>
<dbReference type="OrthoDB" id="5491356at2"/>